<dbReference type="Gene3D" id="1.10.443.10">
    <property type="entry name" value="Intergrase catalytic core"/>
    <property type="match status" value="1"/>
</dbReference>
<dbReference type="PANTHER" id="PTHR30629">
    <property type="entry name" value="PROPHAGE INTEGRASE"/>
    <property type="match status" value="1"/>
</dbReference>
<dbReference type="eggNOG" id="COG0582">
    <property type="taxonomic scope" value="Bacteria"/>
</dbReference>
<evidence type="ECO:0000259" key="4">
    <source>
        <dbReference type="PROSITE" id="PS51898"/>
    </source>
</evidence>
<dbReference type="EMBL" id="CP000490">
    <property type="protein sequence ID" value="ABL71211.1"/>
    <property type="molecule type" value="Genomic_DNA"/>
</dbReference>
<dbReference type="EnsemblBacteria" id="ABL71211">
    <property type="protein sequence ID" value="ABL71211"/>
    <property type="gene ID" value="Pden_3130"/>
</dbReference>
<keyword evidence="2" id="KW-0229">DNA integration</keyword>
<comment type="similarity">
    <text evidence="1">Belongs to the 'phage' integrase family.</text>
</comment>
<dbReference type="KEGG" id="pde:Pden_3130"/>
<keyword evidence="6" id="KW-1185">Reference proteome</keyword>
<dbReference type="Proteomes" id="UP000000361">
    <property type="component" value="Chromosome 2"/>
</dbReference>
<dbReference type="PROSITE" id="PS51898">
    <property type="entry name" value="TYR_RECOMBINASE"/>
    <property type="match status" value="1"/>
</dbReference>
<dbReference type="PANTHER" id="PTHR30629:SF2">
    <property type="entry name" value="PROPHAGE INTEGRASE INTS-RELATED"/>
    <property type="match status" value="1"/>
</dbReference>
<dbReference type="InterPro" id="IPR002104">
    <property type="entry name" value="Integrase_catalytic"/>
</dbReference>
<dbReference type="GO" id="GO:0015074">
    <property type="term" value="P:DNA integration"/>
    <property type="evidence" value="ECO:0007669"/>
    <property type="project" value="UniProtKB-KW"/>
</dbReference>
<evidence type="ECO:0000313" key="5">
    <source>
        <dbReference type="EMBL" id="ABL71211.1"/>
    </source>
</evidence>
<protein>
    <submittedName>
        <fullName evidence="5">Phage integrase</fullName>
    </submittedName>
</protein>
<dbReference type="SUPFAM" id="SSF56349">
    <property type="entry name" value="DNA breaking-rejoining enzymes"/>
    <property type="match status" value="1"/>
</dbReference>
<keyword evidence="3" id="KW-0233">DNA recombination</keyword>
<dbReference type="GO" id="GO:0003677">
    <property type="term" value="F:DNA binding"/>
    <property type="evidence" value="ECO:0007669"/>
    <property type="project" value="InterPro"/>
</dbReference>
<evidence type="ECO:0000313" key="6">
    <source>
        <dbReference type="Proteomes" id="UP000000361"/>
    </source>
</evidence>
<sequence length="128" mass="14275">MTCAPNSAQGFHGRIEHARERFLSPEELTRLAAVLDAAEDQRAVAIIRMGMLTGARVGEVRTARFEQFNLDFAIWSKFASTTKQRKTHRVPISQDVAAIVRLRQQVVSYCGACRPAALEYAGVSIRTR</sequence>
<dbReference type="GO" id="GO:0006310">
    <property type="term" value="P:DNA recombination"/>
    <property type="evidence" value="ECO:0007669"/>
    <property type="project" value="UniProtKB-KW"/>
</dbReference>
<dbReference type="STRING" id="318586.Pden_3130"/>
<name>A1B6R7_PARDP</name>
<dbReference type="AlphaFoldDB" id="A1B6R7"/>
<evidence type="ECO:0000256" key="3">
    <source>
        <dbReference type="ARBA" id="ARBA00023172"/>
    </source>
</evidence>
<organism evidence="5 6">
    <name type="scientific">Paracoccus denitrificans (strain Pd 1222)</name>
    <dbReference type="NCBI Taxonomy" id="318586"/>
    <lineage>
        <taxon>Bacteria</taxon>
        <taxon>Pseudomonadati</taxon>
        <taxon>Pseudomonadota</taxon>
        <taxon>Alphaproteobacteria</taxon>
        <taxon>Rhodobacterales</taxon>
        <taxon>Paracoccaceae</taxon>
        <taxon>Paracoccus</taxon>
    </lineage>
</organism>
<proteinExistence type="inferred from homology"/>
<reference evidence="6" key="1">
    <citation type="submission" date="2006-12" db="EMBL/GenBank/DDBJ databases">
        <title>Complete sequence of chromosome 2 of Paracoccus denitrificans PD1222.</title>
        <authorList>
            <person name="Copeland A."/>
            <person name="Lucas S."/>
            <person name="Lapidus A."/>
            <person name="Barry K."/>
            <person name="Detter J.C."/>
            <person name="Glavina del Rio T."/>
            <person name="Hammon N."/>
            <person name="Israni S."/>
            <person name="Dalin E."/>
            <person name="Tice H."/>
            <person name="Pitluck S."/>
            <person name="Munk A.C."/>
            <person name="Brettin T."/>
            <person name="Bruce D."/>
            <person name="Han C."/>
            <person name="Tapia R."/>
            <person name="Gilna P."/>
            <person name="Schmutz J."/>
            <person name="Larimer F."/>
            <person name="Land M."/>
            <person name="Hauser L."/>
            <person name="Kyrpides N."/>
            <person name="Lykidis A."/>
            <person name="Spiro S."/>
            <person name="Richardson D.J."/>
            <person name="Moir J.W.B."/>
            <person name="Ferguson S.J."/>
            <person name="van Spanning R.J.M."/>
            <person name="Richardson P."/>
        </authorList>
    </citation>
    <scope>NUCLEOTIDE SEQUENCE [LARGE SCALE GENOMIC DNA]</scope>
    <source>
        <strain evidence="6">Pd 1222</strain>
    </source>
</reference>
<dbReference type="InterPro" id="IPR011010">
    <property type="entry name" value="DNA_brk_join_enz"/>
</dbReference>
<dbReference type="InterPro" id="IPR013762">
    <property type="entry name" value="Integrase-like_cat_sf"/>
</dbReference>
<feature type="domain" description="Tyr recombinase" evidence="4">
    <location>
        <begin position="18"/>
        <end position="128"/>
    </location>
</feature>
<evidence type="ECO:0000256" key="2">
    <source>
        <dbReference type="ARBA" id="ARBA00022908"/>
    </source>
</evidence>
<accession>A1B6R7</accession>
<gene>
    <name evidence="5" type="ordered locus">Pden_3130</name>
</gene>
<evidence type="ECO:0000256" key="1">
    <source>
        <dbReference type="ARBA" id="ARBA00008857"/>
    </source>
</evidence>
<dbReference type="InterPro" id="IPR050808">
    <property type="entry name" value="Phage_Integrase"/>
</dbReference>
<dbReference type="HOGENOM" id="CLU_1957448_0_0_5"/>